<dbReference type="AlphaFoldDB" id="A0A926XYF7"/>
<organism evidence="1 2">
    <name type="scientific">Spirosoma profusum</name>
    <dbReference type="NCBI Taxonomy" id="2771354"/>
    <lineage>
        <taxon>Bacteria</taxon>
        <taxon>Pseudomonadati</taxon>
        <taxon>Bacteroidota</taxon>
        <taxon>Cytophagia</taxon>
        <taxon>Cytophagales</taxon>
        <taxon>Cytophagaceae</taxon>
        <taxon>Spirosoma</taxon>
    </lineage>
</organism>
<name>A0A926XYF7_9BACT</name>
<keyword evidence="2" id="KW-1185">Reference proteome</keyword>
<dbReference type="EMBL" id="JACWZY010000015">
    <property type="protein sequence ID" value="MBD2702535.1"/>
    <property type="molecule type" value="Genomic_DNA"/>
</dbReference>
<proteinExistence type="predicted"/>
<dbReference type="Proteomes" id="UP000598820">
    <property type="component" value="Unassembled WGS sequence"/>
</dbReference>
<reference evidence="1" key="1">
    <citation type="submission" date="2020-09" db="EMBL/GenBank/DDBJ databases">
        <authorList>
            <person name="Kim M.K."/>
        </authorList>
    </citation>
    <scope>NUCLEOTIDE SEQUENCE</scope>
    <source>
        <strain evidence="1">BT702</strain>
    </source>
</reference>
<evidence type="ECO:0000313" key="2">
    <source>
        <dbReference type="Proteomes" id="UP000598820"/>
    </source>
</evidence>
<comment type="caution">
    <text evidence="1">The sequence shown here is derived from an EMBL/GenBank/DDBJ whole genome shotgun (WGS) entry which is preliminary data.</text>
</comment>
<accession>A0A926XYF7</accession>
<protein>
    <submittedName>
        <fullName evidence="1">Anti-sigma factor</fullName>
    </submittedName>
</protein>
<evidence type="ECO:0000313" key="1">
    <source>
        <dbReference type="EMBL" id="MBD2702535.1"/>
    </source>
</evidence>
<sequence length="550" mass="59309">MDELDKNIPDDLWRKVFNEASETPPPRVWDAIERRLDESSGPKILPLWGSGLASSRSLQWGMRVAAAVTLLLVGWWAFTTLSVDKPEQRISQAHKQSKTNVADDVANPGNVANSDRVADSGNVAFTEANKPATKILRSYKAKHGSTSEQNTSDLIASNAKPQRNAVVSAPATSVVSRKKLAATFTRPGQIQNDPTFVSFPDATFPSVATDYKVPATSASPGAEAITNVTSDQNNYSVASYSQLRNKPLRIGGARPIQRIVWFRPAEAPLEADVASRKRERKEMWASVGMMSGTYNPMVSVHSAPVLALANNSFQNTPTTTLQAVQPSVNSRANFSVAYQAGAGVQVTEHWSFESGVGYLAGRSTVETPIQSAGSVSGLVNSSNAPGNISSNLFLDALRSTSSSSTGYASVTADKMTGASINYANQAVYNERNQQVLTNNYQYVQVPVQVGYQLRPRKRLGLALVGGFLTNIFVRNTVGNDVVVTAKDGVYRPVSLAATMGARFRYRPSRQWSASLAGVYQPSIGTSTSAQSQIQSHPTVMGMSFGVDYHF</sequence>
<gene>
    <name evidence="1" type="ORF">IC229_17945</name>
</gene>